<protein>
    <recommendedName>
        <fullName evidence="5">BZIP domain-containing protein</fullName>
    </recommendedName>
</protein>
<evidence type="ECO:0000313" key="3">
    <source>
        <dbReference type="EMBL" id="GMI51314.1"/>
    </source>
</evidence>
<dbReference type="Proteomes" id="UP001165060">
    <property type="component" value="Unassembled WGS sequence"/>
</dbReference>
<gene>
    <name evidence="3" type="ORF">TeGR_g8201</name>
</gene>
<evidence type="ECO:0000256" key="1">
    <source>
        <dbReference type="SAM" id="Coils"/>
    </source>
</evidence>
<dbReference type="EMBL" id="BRYB01006179">
    <property type="protein sequence ID" value="GMI51314.1"/>
    <property type="molecule type" value="Genomic_DNA"/>
</dbReference>
<sequence>MPTTCVVLTDGGDGDDHAMDEEDHSSGASNSLLDCWSGMVTPLSADEWDETRDLLNRAGKGKRRVRAFRLSRDSKTCVSPLGRRDADGDSEDEDENSASLVRRLREENRRLRLQNEELVLTCEELGTKLDKAKSDIKQYHTQQKKLYDGFKLLRSKYDDLKAECSVTLWEYLPSKLKTFQDIKQSDVSIFESPTRLGEYKIGEVLGE</sequence>
<name>A0ABQ6NA43_9STRA</name>
<keyword evidence="4" id="KW-1185">Reference proteome</keyword>
<evidence type="ECO:0008006" key="5">
    <source>
        <dbReference type="Google" id="ProtNLM"/>
    </source>
</evidence>
<feature type="coiled-coil region" evidence="1">
    <location>
        <begin position="101"/>
        <end position="142"/>
    </location>
</feature>
<organism evidence="3 4">
    <name type="scientific">Tetraparma gracilis</name>
    <dbReference type="NCBI Taxonomy" id="2962635"/>
    <lineage>
        <taxon>Eukaryota</taxon>
        <taxon>Sar</taxon>
        <taxon>Stramenopiles</taxon>
        <taxon>Ochrophyta</taxon>
        <taxon>Bolidophyceae</taxon>
        <taxon>Parmales</taxon>
        <taxon>Triparmaceae</taxon>
        <taxon>Tetraparma</taxon>
    </lineage>
</organism>
<feature type="region of interest" description="Disordered" evidence="2">
    <location>
        <begin position="1"/>
        <end position="30"/>
    </location>
</feature>
<evidence type="ECO:0000256" key="2">
    <source>
        <dbReference type="SAM" id="MobiDB-lite"/>
    </source>
</evidence>
<proteinExistence type="predicted"/>
<evidence type="ECO:0000313" key="4">
    <source>
        <dbReference type="Proteomes" id="UP001165060"/>
    </source>
</evidence>
<feature type="region of interest" description="Disordered" evidence="2">
    <location>
        <begin position="77"/>
        <end position="99"/>
    </location>
</feature>
<feature type="non-terminal residue" evidence="3">
    <location>
        <position position="207"/>
    </location>
</feature>
<reference evidence="3 4" key="1">
    <citation type="journal article" date="2023" name="Commun. Biol.">
        <title>Genome analysis of Parmales, the sister group of diatoms, reveals the evolutionary specialization of diatoms from phago-mixotrophs to photoautotrophs.</title>
        <authorList>
            <person name="Ban H."/>
            <person name="Sato S."/>
            <person name="Yoshikawa S."/>
            <person name="Yamada K."/>
            <person name="Nakamura Y."/>
            <person name="Ichinomiya M."/>
            <person name="Sato N."/>
            <person name="Blanc-Mathieu R."/>
            <person name="Endo H."/>
            <person name="Kuwata A."/>
            <person name="Ogata H."/>
        </authorList>
    </citation>
    <scope>NUCLEOTIDE SEQUENCE [LARGE SCALE GENOMIC DNA]</scope>
</reference>
<keyword evidence="1" id="KW-0175">Coiled coil</keyword>
<accession>A0ABQ6NA43</accession>
<comment type="caution">
    <text evidence="3">The sequence shown here is derived from an EMBL/GenBank/DDBJ whole genome shotgun (WGS) entry which is preliminary data.</text>
</comment>